<name>A0ABU8TIU1_9HYPH</name>
<dbReference type="Gene3D" id="3.40.50.620">
    <property type="entry name" value="HUPs"/>
    <property type="match status" value="1"/>
</dbReference>
<dbReference type="Pfam" id="PF00582">
    <property type="entry name" value="Usp"/>
    <property type="match status" value="1"/>
</dbReference>
<sequence length="157" mass="16491">MPVDGSEHANKAISIACDLAQKYNGRIALLHILADGKNAADLLELSVAKSFSPKLTQQLKLAASNSSQPAPENVLRFIGEKILEQAKAKVIRRGVEVEVLPICSGDPAETILMTQGKVGASTIVMGCRGVSDTKQSSHGSVSNAVFSKATCTCLSVK</sequence>
<accession>A0ABU8TIU1</accession>
<evidence type="ECO:0000256" key="1">
    <source>
        <dbReference type="ARBA" id="ARBA00008791"/>
    </source>
</evidence>
<proteinExistence type="inferred from homology"/>
<evidence type="ECO:0000313" key="4">
    <source>
        <dbReference type="Proteomes" id="UP001385499"/>
    </source>
</evidence>
<feature type="domain" description="UspA" evidence="2">
    <location>
        <begin position="2"/>
        <end position="157"/>
    </location>
</feature>
<reference evidence="3 4" key="1">
    <citation type="submission" date="2024-02" db="EMBL/GenBank/DDBJ databases">
        <title>Roseibium algae sp. nov., isolated from marine alga (Grateloupia sp.), showing potential in myo-inositol conversion.</title>
        <authorList>
            <person name="Wang Y."/>
        </authorList>
    </citation>
    <scope>NUCLEOTIDE SEQUENCE [LARGE SCALE GENOMIC DNA]</scope>
    <source>
        <strain evidence="3 4">H3510</strain>
    </source>
</reference>
<comment type="similarity">
    <text evidence="1">Belongs to the universal stress protein A family.</text>
</comment>
<dbReference type="PANTHER" id="PTHR46268">
    <property type="entry name" value="STRESS RESPONSE PROTEIN NHAX"/>
    <property type="match status" value="1"/>
</dbReference>
<keyword evidence="4" id="KW-1185">Reference proteome</keyword>
<comment type="caution">
    <text evidence="3">The sequence shown here is derived from an EMBL/GenBank/DDBJ whole genome shotgun (WGS) entry which is preliminary data.</text>
</comment>
<protein>
    <submittedName>
        <fullName evidence="3">Universal stress protein</fullName>
    </submittedName>
</protein>
<dbReference type="SUPFAM" id="SSF52402">
    <property type="entry name" value="Adenine nucleotide alpha hydrolases-like"/>
    <property type="match status" value="1"/>
</dbReference>
<evidence type="ECO:0000313" key="3">
    <source>
        <dbReference type="EMBL" id="MEJ8474078.1"/>
    </source>
</evidence>
<dbReference type="EMBL" id="JBAKIA010000004">
    <property type="protein sequence ID" value="MEJ8474078.1"/>
    <property type="molecule type" value="Genomic_DNA"/>
</dbReference>
<dbReference type="Proteomes" id="UP001385499">
    <property type="component" value="Unassembled WGS sequence"/>
</dbReference>
<dbReference type="PANTHER" id="PTHR46268:SF6">
    <property type="entry name" value="UNIVERSAL STRESS PROTEIN UP12"/>
    <property type="match status" value="1"/>
</dbReference>
<dbReference type="InterPro" id="IPR014729">
    <property type="entry name" value="Rossmann-like_a/b/a_fold"/>
</dbReference>
<evidence type="ECO:0000259" key="2">
    <source>
        <dbReference type="Pfam" id="PF00582"/>
    </source>
</evidence>
<gene>
    <name evidence="3" type="ORF">V6575_08250</name>
</gene>
<dbReference type="CDD" id="cd00293">
    <property type="entry name" value="USP-like"/>
    <property type="match status" value="1"/>
</dbReference>
<organism evidence="3 4">
    <name type="scientific">Roseibium algae</name>
    <dbReference type="NCBI Taxonomy" id="3123038"/>
    <lineage>
        <taxon>Bacteria</taxon>
        <taxon>Pseudomonadati</taxon>
        <taxon>Pseudomonadota</taxon>
        <taxon>Alphaproteobacteria</taxon>
        <taxon>Hyphomicrobiales</taxon>
        <taxon>Stappiaceae</taxon>
        <taxon>Roseibium</taxon>
    </lineage>
</organism>
<dbReference type="InterPro" id="IPR006016">
    <property type="entry name" value="UspA"/>
</dbReference>